<dbReference type="PANTHER" id="PTHR32338:SF10">
    <property type="entry name" value="N-ACETYL-GAMMA-GLUTAMYL-PHOSPHATE REDUCTASE, CHLOROPLASTIC-RELATED"/>
    <property type="match status" value="1"/>
</dbReference>
<dbReference type="CDD" id="cd23934">
    <property type="entry name" value="AGPR_1_C"/>
    <property type="match status" value="1"/>
</dbReference>
<evidence type="ECO:0000313" key="11">
    <source>
        <dbReference type="Proteomes" id="UP000000271"/>
    </source>
</evidence>
<dbReference type="PANTHER" id="PTHR32338">
    <property type="entry name" value="N-ACETYL-GAMMA-GLUTAMYL-PHOSPHATE REDUCTASE, CHLOROPLASTIC-RELATED-RELATED"/>
    <property type="match status" value="1"/>
</dbReference>
<dbReference type="SMART" id="SM00859">
    <property type="entry name" value="Semialdhyde_dh"/>
    <property type="match status" value="1"/>
</dbReference>
<keyword evidence="11" id="KW-1185">Reference proteome</keyword>
<comment type="similarity">
    <text evidence="7">Belongs to the NAGSA dehydrogenase family. Type 1 subfamily.</text>
</comment>
<accession>D6XUI8</accession>
<dbReference type="HOGENOM" id="CLU_006384_0_1_9"/>
<dbReference type="UniPathway" id="UPA00068">
    <property type="reaction ID" value="UER00108"/>
</dbReference>
<keyword evidence="7" id="KW-0963">Cytoplasm</keyword>
<dbReference type="GO" id="GO:0005737">
    <property type="term" value="C:cytoplasm"/>
    <property type="evidence" value="ECO:0007669"/>
    <property type="project" value="UniProtKB-SubCell"/>
</dbReference>
<feature type="active site" evidence="7 8">
    <location>
        <position position="148"/>
    </location>
</feature>
<dbReference type="HAMAP" id="MF_00150">
    <property type="entry name" value="ArgC_type1"/>
    <property type="match status" value="1"/>
</dbReference>
<dbReference type="CDD" id="cd17895">
    <property type="entry name" value="AGPR_1_N"/>
    <property type="match status" value="1"/>
</dbReference>
<feature type="domain" description="Semialdehyde dehydrogenase NAD-binding" evidence="9">
    <location>
        <begin position="3"/>
        <end position="140"/>
    </location>
</feature>
<dbReference type="GO" id="GO:0070401">
    <property type="term" value="F:NADP+ binding"/>
    <property type="evidence" value="ECO:0007669"/>
    <property type="project" value="InterPro"/>
</dbReference>
<dbReference type="SUPFAM" id="SSF55347">
    <property type="entry name" value="Glyceraldehyde-3-phosphate dehydrogenase-like, C-terminal domain"/>
    <property type="match status" value="1"/>
</dbReference>
<evidence type="ECO:0000313" key="10">
    <source>
        <dbReference type="EMBL" id="ADH99474.1"/>
    </source>
</evidence>
<evidence type="ECO:0000256" key="6">
    <source>
        <dbReference type="ARBA" id="ARBA00050557"/>
    </source>
</evidence>
<dbReference type="RefSeq" id="WP_013172896.1">
    <property type="nucleotide sequence ID" value="NC_014219.1"/>
</dbReference>
<comment type="function">
    <text evidence="7">Catalyzes the NADPH-dependent reduction of N-acetyl-5-glutamyl phosphate to yield N-acetyl-L-glutamate 5-semialdehyde.</text>
</comment>
<dbReference type="OrthoDB" id="9801289at2"/>
<keyword evidence="4 7" id="KW-0521">NADP</keyword>
<sequence length="345" mass="38447">MKTVGIAGGTGYGALELLRLIQNHRHLKVVALFSHRQTEMAIYEEYPHLTGINNLQLEMLHEEAVKDLDVLIFATPKGVAKEWVHKLRRDDLQIIDLSGDLRLSAEEYRTWYKEEPASDRILGEAVYGLPEWNRDLVMESRLISNPGCFPTASLLALLPLKELLRDTSDSTIIIDGKTGVSGAGRSSTPLTHFSNTNENFQPYKTGGHQHLPEIERYASAMTDKEVKIQFTTHLVPMTRGLMCTVYVPVNKEIGAADIRHAFASAYQNEPFVRLLPDGMMPTTKGVYGSNYCDIGLYYNENTGWLTICSAIDNLVKGASGQALQNLNAMNGWNETEGLLGHPLFP</sequence>
<evidence type="ECO:0000256" key="7">
    <source>
        <dbReference type="HAMAP-Rule" id="MF_00150"/>
    </source>
</evidence>
<dbReference type="GO" id="GO:0006526">
    <property type="term" value="P:L-arginine biosynthetic process"/>
    <property type="evidence" value="ECO:0007669"/>
    <property type="project" value="UniProtKB-UniRule"/>
</dbReference>
<dbReference type="InterPro" id="IPR036291">
    <property type="entry name" value="NAD(P)-bd_dom_sf"/>
</dbReference>
<protein>
    <recommendedName>
        <fullName evidence="7">N-acetyl-gamma-glutamyl-phosphate reductase</fullName>
        <shortName evidence="7">AGPR</shortName>
        <ecNumber evidence="7">1.2.1.38</ecNumber>
    </recommendedName>
    <alternativeName>
        <fullName evidence="7">N-acetyl-glutamate semialdehyde dehydrogenase</fullName>
        <shortName evidence="7">NAGSA dehydrogenase</shortName>
    </alternativeName>
</protein>
<dbReference type="STRING" id="439292.Bsel_1970"/>
<dbReference type="InterPro" id="IPR058924">
    <property type="entry name" value="AGPR_dimerisation_dom"/>
</dbReference>
<evidence type="ECO:0000256" key="1">
    <source>
        <dbReference type="ARBA" id="ARBA00004862"/>
    </source>
</evidence>
<dbReference type="InterPro" id="IPR050085">
    <property type="entry name" value="AGPR"/>
</dbReference>
<dbReference type="InterPro" id="IPR000534">
    <property type="entry name" value="Semialdehyde_DH_NAD-bd"/>
</dbReference>
<dbReference type="eggNOG" id="COG0002">
    <property type="taxonomic scope" value="Bacteria"/>
</dbReference>
<dbReference type="GO" id="GO:0051287">
    <property type="term" value="F:NAD binding"/>
    <property type="evidence" value="ECO:0007669"/>
    <property type="project" value="InterPro"/>
</dbReference>
<comment type="pathway">
    <text evidence="1 7">Amino-acid biosynthesis; L-arginine biosynthesis; N(2)-acetyl-L-ornithine from L-glutamate: step 3/4.</text>
</comment>
<proteinExistence type="inferred from homology"/>
<dbReference type="PROSITE" id="PS01224">
    <property type="entry name" value="ARGC"/>
    <property type="match status" value="1"/>
</dbReference>
<dbReference type="Pfam" id="PF01118">
    <property type="entry name" value="Semialdhyde_dh"/>
    <property type="match status" value="1"/>
</dbReference>
<evidence type="ECO:0000256" key="5">
    <source>
        <dbReference type="ARBA" id="ARBA00023002"/>
    </source>
</evidence>
<dbReference type="EMBL" id="CP001791">
    <property type="protein sequence ID" value="ADH99474.1"/>
    <property type="molecule type" value="Genomic_DNA"/>
</dbReference>
<evidence type="ECO:0000256" key="8">
    <source>
        <dbReference type="PROSITE-ProRule" id="PRU10010"/>
    </source>
</evidence>
<keyword evidence="2 7" id="KW-0055">Arginine biosynthesis</keyword>
<comment type="subcellular location">
    <subcellularLocation>
        <location evidence="7">Cytoplasm</location>
    </subcellularLocation>
</comment>
<evidence type="ECO:0000256" key="3">
    <source>
        <dbReference type="ARBA" id="ARBA00022605"/>
    </source>
</evidence>
<dbReference type="FunFam" id="3.30.360.10:FF:000014">
    <property type="entry name" value="N-acetyl-gamma-glutamyl-phosphate reductase"/>
    <property type="match status" value="1"/>
</dbReference>
<reference evidence="10" key="1">
    <citation type="submission" date="2009-10" db="EMBL/GenBank/DDBJ databases">
        <title>Complete sequence of Bacillus selenitireducens MLS10.</title>
        <authorList>
            <consortium name="US DOE Joint Genome Institute"/>
            <person name="Lucas S."/>
            <person name="Copeland A."/>
            <person name="Lapidus A."/>
            <person name="Glavina del Rio T."/>
            <person name="Dalin E."/>
            <person name="Tice H."/>
            <person name="Bruce D."/>
            <person name="Goodwin L."/>
            <person name="Pitluck S."/>
            <person name="Sims D."/>
            <person name="Brettin T."/>
            <person name="Detter J.C."/>
            <person name="Han C."/>
            <person name="Larimer F."/>
            <person name="Land M."/>
            <person name="Hauser L."/>
            <person name="Kyrpides N."/>
            <person name="Ovchinnikova G."/>
            <person name="Stolz J."/>
        </authorList>
    </citation>
    <scope>NUCLEOTIDE SEQUENCE [LARGE SCALE GENOMIC DNA]</scope>
    <source>
        <strain evidence="10">MLS10</strain>
    </source>
</reference>
<keyword evidence="3 7" id="KW-0028">Amino-acid biosynthesis</keyword>
<evidence type="ECO:0000256" key="4">
    <source>
        <dbReference type="ARBA" id="ARBA00022857"/>
    </source>
</evidence>
<dbReference type="Pfam" id="PF22698">
    <property type="entry name" value="Semialdhyde_dhC_1"/>
    <property type="match status" value="1"/>
</dbReference>
<evidence type="ECO:0000256" key="2">
    <source>
        <dbReference type="ARBA" id="ARBA00022571"/>
    </source>
</evidence>
<dbReference type="InterPro" id="IPR000706">
    <property type="entry name" value="AGPR_type-1"/>
</dbReference>
<gene>
    <name evidence="7" type="primary">argC</name>
    <name evidence="10" type="ordered locus">Bsel_1970</name>
</gene>
<dbReference type="NCBIfam" id="TIGR01850">
    <property type="entry name" value="argC"/>
    <property type="match status" value="1"/>
</dbReference>
<dbReference type="Gene3D" id="3.40.50.720">
    <property type="entry name" value="NAD(P)-binding Rossmann-like Domain"/>
    <property type="match status" value="1"/>
</dbReference>
<comment type="catalytic activity">
    <reaction evidence="6 7">
        <text>N-acetyl-L-glutamate 5-semialdehyde + phosphate + NADP(+) = N-acetyl-L-glutamyl 5-phosphate + NADPH + H(+)</text>
        <dbReference type="Rhea" id="RHEA:21588"/>
        <dbReference type="ChEBI" id="CHEBI:15378"/>
        <dbReference type="ChEBI" id="CHEBI:29123"/>
        <dbReference type="ChEBI" id="CHEBI:43474"/>
        <dbReference type="ChEBI" id="CHEBI:57783"/>
        <dbReference type="ChEBI" id="CHEBI:57936"/>
        <dbReference type="ChEBI" id="CHEBI:58349"/>
        <dbReference type="EC" id="1.2.1.38"/>
    </reaction>
</comment>
<dbReference type="KEGG" id="bse:Bsel_1970"/>
<dbReference type="Proteomes" id="UP000000271">
    <property type="component" value="Chromosome"/>
</dbReference>
<keyword evidence="5 7" id="KW-0560">Oxidoreductase</keyword>
<dbReference type="SUPFAM" id="SSF51735">
    <property type="entry name" value="NAD(P)-binding Rossmann-fold domains"/>
    <property type="match status" value="1"/>
</dbReference>
<dbReference type="AlphaFoldDB" id="D6XUI8"/>
<dbReference type="GO" id="GO:0003942">
    <property type="term" value="F:N-acetyl-gamma-glutamyl-phosphate reductase activity"/>
    <property type="evidence" value="ECO:0007669"/>
    <property type="project" value="UniProtKB-UniRule"/>
</dbReference>
<dbReference type="Gene3D" id="3.30.360.10">
    <property type="entry name" value="Dihydrodipicolinate Reductase, domain 2"/>
    <property type="match status" value="1"/>
</dbReference>
<evidence type="ECO:0000259" key="9">
    <source>
        <dbReference type="SMART" id="SM00859"/>
    </source>
</evidence>
<name>D6XUI8_BACIE</name>
<dbReference type="EC" id="1.2.1.38" evidence="7"/>
<dbReference type="InterPro" id="IPR023013">
    <property type="entry name" value="AGPR_AS"/>
</dbReference>
<organism evidence="10 11">
    <name type="scientific">Bacillus selenitireducens (strain ATCC 700615 / DSM 15326 / MLS10)</name>
    <dbReference type="NCBI Taxonomy" id="439292"/>
    <lineage>
        <taxon>Bacteria</taxon>
        <taxon>Bacillati</taxon>
        <taxon>Bacillota</taxon>
        <taxon>Bacilli</taxon>
        <taxon>Bacillales</taxon>
        <taxon>Bacillaceae</taxon>
        <taxon>Salisediminibacterium</taxon>
    </lineage>
</organism>